<dbReference type="InterPro" id="IPR003736">
    <property type="entry name" value="PAAI_dom"/>
</dbReference>
<evidence type="ECO:0000313" key="3">
    <source>
        <dbReference type="EMBL" id="SVB36473.1"/>
    </source>
</evidence>
<evidence type="ECO:0000256" key="1">
    <source>
        <dbReference type="ARBA" id="ARBA00022801"/>
    </source>
</evidence>
<sequence length="123" mass="13302">MVEALGIEVTDFGDRYICGKMPVDHRTKQPFGLLHGGASVALAETLGSMGAGMQIDLNTHAVVGIEINASHLKAVADGWVFGRATAVRVGRKIQVWEIDITDEQKNTICKSRLSLAVIEKNDQ</sequence>
<name>A0A382DFU0_9ZZZZ</name>
<gene>
    <name evidence="3" type="ORF">METZ01_LOCUS189327</name>
</gene>
<dbReference type="PANTHER" id="PTHR43240">
    <property type="entry name" value="1,4-DIHYDROXY-2-NAPHTHOYL-COA THIOESTERASE 1"/>
    <property type="match status" value="1"/>
</dbReference>
<dbReference type="InterPro" id="IPR029069">
    <property type="entry name" value="HotDog_dom_sf"/>
</dbReference>
<dbReference type="Pfam" id="PF03061">
    <property type="entry name" value="4HBT"/>
    <property type="match status" value="1"/>
</dbReference>
<dbReference type="AlphaFoldDB" id="A0A382DFU0"/>
<dbReference type="GO" id="GO:0005829">
    <property type="term" value="C:cytosol"/>
    <property type="evidence" value="ECO:0007669"/>
    <property type="project" value="TreeGrafter"/>
</dbReference>
<dbReference type="Gene3D" id="3.10.129.10">
    <property type="entry name" value="Hotdog Thioesterase"/>
    <property type="match status" value="1"/>
</dbReference>
<evidence type="ECO:0000259" key="2">
    <source>
        <dbReference type="Pfam" id="PF03061"/>
    </source>
</evidence>
<dbReference type="InterPro" id="IPR006683">
    <property type="entry name" value="Thioestr_dom"/>
</dbReference>
<dbReference type="NCBIfam" id="TIGR00369">
    <property type="entry name" value="unchar_dom_1"/>
    <property type="match status" value="1"/>
</dbReference>
<dbReference type="PANTHER" id="PTHR43240:SF5">
    <property type="entry name" value="1,4-DIHYDROXY-2-NAPHTHOYL-COA THIOESTERASE 1"/>
    <property type="match status" value="1"/>
</dbReference>
<dbReference type="GO" id="GO:0061522">
    <property type="term" value="F:1,4-dihydroxy-2-naphthoyl-CoA thioesterase activity"/>
    <property type="evidence" value="ECO:0007669"/>
    <property type="project" value="TreeGrafter"/>
</dbReference>
<accession>A0A382DFU0</accession>
<dbReference type="SUPFAM" id="SSF54637">
    <property type="entry name" value="Thioesterase/thiol ester dehydrase-isomerase"/>
    <property type="match status" value="1"/>
</dbReference>
<keyword evidence="1" id="KW-0378">Hydrolase</keyword>
<dbReference type="EMBL" id="UINC01038856">
    <property type="protein sequence ID" value="SVB36473.1"/>
    <property type="molecule type" value="Genomic_DNA"/>
</dbReference>
<organism evidence="3">
    <name type="scientific">marine metagenome</name>
    <dbReference type="NCBI Taxonomy" id="408172"/>
    <lineage>
        <taxon>unclassified sequences</taxon>
        <taxon>metagenomes</taxon>
        <taxon>ecological metagenomes</taxon>
    </lineage>
</organism>
<feature type="domain" description="Thioesterase" evidence="2">
    <location>
        <begin position="31"/>
        <end position="109"/>
    </location>
</feature>
<reference evidence="3" key="1">
    <citation type="submission" date="2018-05" db="EMBL/GenBank/DDBJ databases">
        <authorList>
            <person name="Lanie J.A."/>
            <person name="Ng W.-L."/>
            <person name="Kazmierczak K.M."/>
            <person name="Andrzejewski T.M."/>
            <person name="Davidsen T.M."/>
            <person name="Wayne K.J."/>
            <person name="Tettelin H."/>
            <person name="Glass J.I."/>
            <person name="Rusch D."/>
            <person name="Podicherti R."/>
            <person name="Tsui H.-C.T."/>
            <person name="Winkler M.E."/>
        </authorList>
    </citation>
    <scope>NUCLEOTIDE SEQUENCE</scope>
</reference>
<protein>
    <recommendedName>
        <fullName evidence="2">Thioesterase domain-containing protein</fullName>
    </recommendedName>
</protein>
<dbReference type="CDD" id="cd03443">
    <property type="entry name" value="PaaI_thioesterase"/>
    <property type="match status" value="1"/>
</dbReference>
<proteinExistence type="predicted"/>